<evidence type="ECO:0000256" key="5">
    <source>
        <dbReference type="SAM" id="Phobius"/>
    </source>
</evidence>
<feature type="transmembrane region" description="Helical" evidence="5">
    <location>
        <begin position="12"/>
        <end position="33"/>
    </location>
</feature>
<evidence type="ECO:0000256" key="1">
    <source>
        <dbReference type="ARBA" id="ARBA00022475"/>
    </source>
</evidence>
<proteinExistence type="predicted"/>
<sequence length="78" mass="9212">MRRIPNLRLTKWLLFVGVLVLGWLLGWSNSNLIQLQFLFWRSPEIPIYLVLLMTFFIGLILGVLLGYFSRRSRSSKNE</sequence>
<evidence type="ECO:0000313" key="7">
    <source>
        <dbReference type="EMBL" id="TXR53145.1"/>
    </source>
</evidence>
<keyword evidence="3 5" id="KW-1133">Transmembrane helix</keyword>
<accession>A0A5C8Z4X2</accession>
<comment type="caution">
    <text evidence="7">The sequence shown here is derived from an EMBL/GenBank/DDBJ whole genome shotgun (WGS) entry which is preliminary data.</text>
</comment>
<gene>
    <name evidence="7" type="ORF">FME95_00800</name>
</gene>
<organism evidence="7 8">
    <name type="scientific">Reinekea thalattae</name>
    <dbReference type="NCBI Taxonomy" id="2593301"/>
    <lineage>
        <taxon>Bacteria</taxon>
        <taxon>Pseudomonadati</taxon>
        <taxon>Pseudomonadota</taxon>
        <taxon>Gammaproteobacteria</taxon>
        <taxon>Oceanospirillales</taxon>
        <taxon>Saccharospirillaceae</taxon>
        <taxon>Reinekea</taxon>
    </lineage>
</organism>
<evidence type="ECO:0000256" key="2">
    <source>
        <dbReference type="ARBA" id="ARBA00022692"/>
    </source>
</evidence>
<keyword evidence="8" id="KW-1185">Reference proteome</keyword>
<feature type="domain" description="Lipopolysaccharide assembly protein A" evidence="6">
    <location>
        <begin position="29"/>
        <end position="71"/>
    </location>
</feature>
<dbReference type="Proteomes" id="UP000321764">
    <property type="component" value="Unassembled WGS sequence"/>
</dbReference>
<dbReference type="AlphaFoldDB" id="A0A5C8Z4X2"/>
<evidence type="ECO:0000259" key="6">
    <source>
        <dbReference type="Pfam" id="PF06305"/>
    </source>
</evidence>
<dbReference type="GO" id="GO:0005886">
    <property type="term" value="C:plasma membrane"/>
    <property type="evidence" value="ECO:0007669"/>
    <property type="project" value="InterPro"/>
</dbReference>
<keyword evidence="1" id="KW-1003">Cell membrane</keyword>
<protein>
    <submittedName>
        <fullName evidence="7">LapA family protein</fullName>
    </submittedName>
</protein>
<dbReference type="InterPro" id="IPR010445">
    <property type="entry name" value="LapA_dom"/>
</dbReference>
<keyword evidence="2 5" id="KW-0812">Transmembrane</keyword>
<feature type="transmembrane region" description="Helical" evidence="5">
    <location>
        <begin position="45"/>
        <end position="68"/>
    </location>
</feature>
<reference evidence="7 8" key="1">
    <citation type="submission" date="2019-07" db="EMBL/GenBank/DDBJ databases">
        <title>Reinekea sp. strain SSH23 genome sequencing and assembly.</title>
        <authorList>
            <person name="Kim I."/>
        </authorList>
    </citation>
    <scope>NUCLEOTIDE SEQUENCE [LARGE SCALE GENOMIC DNA]</scope>
    <source>
        <strain evidence="7 8">SSH23</strain>
    </source>
</reference>
<evidence type="ECO:0000256" key="4">
    <source>
        <dbReference type="ARBA" id="ARBA00023136"/>
    </source>
</evidence>
<evidence type="ECO:0000313" key="8">
    <source>
        <dbReference type="Proteomes" id="UP000321764"/>
    </source>
</evidence>
<keyword evidence="4 5" id="KW-0472">Membrane</keyword>
<dbReference type="Pfam" id="PF06305">
    <property type="entry name" value="LapA_dom"/>
    <property type="match status" value="1"/>
</dbReference>
<evidence type="ECO:0000256" key="3">
    <source>
        <dbReference type="ARBA" id="ARBA00022989"/>
    </source>
</evidence>
<dbReference type="EMBL" id="VKAD01000001">
    <property type="protein sequence ID" value="TXR53145.1"/>
    <property type="molecule type" value="Genomic_DNA"/>
</dbReference>
<name>A0A5C8Z4X2_9GAMM</name>